<dbReference type="GeneID" id="30016259"/>
<dbReference type="OrthoDB" id="196103at2759"/>
<evidence type="ECO:0000256" key="4">
    <source>
        <dbReference type="ARBA" id="ARBA00023136"/>
    </source>
</evidence>
<name>A0A178Z1Q5_9EURO</name>
<dbReference type="SUPFAM" id="SSF103473">
    <property type="entry name" value="MFS general substrate transporter"/>
    <property type="match status" value="1"/>
</dbReference>
<feature type="transmembrane region" description="Helical" evidence="5">
    <location>
        <begin position="418"/>
        <end position="438"/>
    </location>
</feature>
<feature type="transmembrane region" description="Helical" evidence="5">
    <location>
        <begin position="226"/>
        <end position="245"/>
    </location>
</feature>
<dbReference type="InterPro" id="IPR010291">
    <property type="entry name" value="Ion_channel_UNC-93"/>
</dbReference>
<feature type="transmembrane region" description="Helical" evidence="5">
    <location>
        <begin position="450"/>
        <end position="471"/>
    </location>
</feature>
<evidence type="ECO:0000256" key="1">
    <source>
        <dbReference type="ARBA" id="ARBA00004141"/>
    </source>
</evidence>
<feature type="transmembrane region" description="Helical" evidence="5">
    <location>
        <begin position="151"/>
        <end position="170"/>
    </location>
</feature>
<accession>A0A178Z1Q5</accession>
<gene>
    <name evidence="6" type="ORF">AYL99_12094</name>
</gene>
<dbReference type="InterPro" id="IPR051617">
    <property type="entry name" value="UNC-93-like_regulator"/>
</dbReference>
<keyword evidence="7" id="KW-1185">Reference proteome</keyword>
<feature type="transmembrane region" description="Helical" evidence="5">
    <location>
        <begin position="185"/>
        <end position="205"/>
    </location>
</feature>
<comment type="caution">
    <text evidence="6">The sequence shown here is derived from an EMBL/GenBank/DDBJ whole genome shotgun (WGS) entry which is preliminary data.</text>
</comment>
<keyword evidence="3 5" id="KW-1133">Transmembrane helix</keyword>
<dbReference type="PANTHER" id="PTHR23294">
    <property type="entry name" value="ET TRANSLATION PRODUCT-RELATED"/>
    <property type="match status" value="1"/>
</dbReference>
<evidence type="ECO:0000313" key="7">
    <source>
        <dbReference type="Proteomes" id="UP000078343"/>
    </source>
</evidence>
<feature type="transmembrane region" description="Helical" evidence="5">
    <location>
        <begin position="95"/>
        <end position="115"/>
    </location>
</feature>
<sequence length="551" mass="61083">MSTEEMSIEAAHDPRLTTTAFEGAKKLHISAEEAALMVKGSMQFPKSYHVWGLTIPAYSHPRVQVVLLGCVIFMTAGIYQVITALGGAGQQSAQLADSASITLFSVFMGFTLLAPPVLNYFGIRLTLGVGSLGYAAYSASLWCYNHTGNQPFVIFGGAWCGFSAAFLWVAERVGPVAYASEDQKGFYVAIFWTVYQIGTMLGAAIPVGQNWNAGVNNHSTVTDGTYIGLFIIMLCGAGVSFLLLPMDKVVREDGTRVALPVSFVCIICIIFALLGLPKFIIPELLTFAEQPALSFKEQIKACAKVVKHNYWIMLVWPYSFSVYYYVVYQANRYNGLVFTVRARALNSLMNCFMAILAGWVMSLITDRLPFKRRQRAYCGLFFNWFLVNAVWLGGYFAMRETVSGLTESEKLDVYSPGYGAKAFLFVMYGYMDGSYITYLSWFFGALSNDVKVLSVFVSMLTFWSSACQIVAYTLDYHHVSTRFMFGSAWFCMAIGPPFLFPIIKYWMKDTSVLTLEVLNGTVPSVDEKTSDALPTEKGISATTTVDMFEGK</sequence>
<dbReference type="EMBL" id="LVYI01000035">
    <property type="protein sequence ID" value="OAP53722.1"/>
    <property type="molecule type" value="Genomic_DNA"/>
</dbReference>
<dbReference type="InterPro" id="IPR036259">
    <property type="entry name" value="MFS_trans_sf"/>
</dbReference>
<dbReference type="AlphaFoldDB" id="A0A178Z1Q5"/>
<feature type="transmembrane region" description="Helical" evidence="5">
    <location>
        <begin position="483"/>
        <end position="503"/>
    </location>
</feature>
<proteinExistence type="predicted"/>
<keyword evidence="4 5" id="KW-0472">Membrane</keyword>
<evidence type="ECO:0000256" key="2">
    <source>
        <dbReference type="ARBA" id="ARBA00022692"/>
    </source>
</evidence>
<evidence type="ECO:0000256" key="5">
    <source>
        <dbReference type="SAM" id="Phobius"/>
    </source>
</evidence>
<feature type="transmembrane region" description="Helical" evidence="5">
    <location>
        <begin position="376"/>
        <end position="398"/>
    </location>
</feature>
<feature type="transmembrane region" description="Helical" evidence="5">
    <location>
        <begin position="347"/>
        <end position="364"/>
    </location>
</feature>
<dbReference type="RefSeq" id="XP_018687089.1">
    <property type="nucleotide sequence ID" value="XM_018843575.1"/>
</dbReference>
<feature type="transmembrane region" description="Helical" evidence="5">
    <location>
        <begin position="310"/>
        <end position="327"/>
    </location>
</feature>
<feature type="transmembrane region" description="Helical" evidence="5">
    <location>
        <begin position="65"/>
        <end position="88"/>
    </location>
</feature>
<comment type="subcellular location">
    <subcellularLocation>
        <location evidence="1">Membrane</location>
        <topology evidence="1">Multi-pass membrane protein</topology>
    </subcellularLocation>
</comment>
<feature type="transmembrane region" description="Helical" evidence="5">
    <location>
        <begin position="257"/>
        <end position="276"/>
    </location>
</feature>
<evidence type="ECO:0000313" key="6">
    <source>
        <dbReference type="EMBL" id="OAP53722.1"/>
    </source>
</evidence>
<dbReference type="Pfam" id="PF05978">
    <property type="entry name" value="UNC-93"/>
    <property type="match status" value="1"/>
</dbReference>
<dbReference type="GO" id="GO:0016020">
    <property type="term" value="C:membrane"/>
    <property type="evidence" value="ECO:0007669"/>
    <property type="project" value="UniProtKB-SubCell"/>
</dbReference>
<keyword evidence="2 5" id="KW-0812">Transmembrane</keyword>
<dbReference type="PANTHER" id="PTHR23294:SF59">
    <property type="entry name" value="UNC93-LIKE PROTEIN C922.05C"/>
    <property type="match status" value="1"/>
</dbReference>
<dbReference type="Proteomes" id="UP000078343">
    <property type="component" value="Unassembled WGS sequence"/>
</dbReference>
<reference evidence="6 7" key="1">
    <citation type="submission" date="2016-04" db="EMBL/GenBank/DDBJ databases">
        <title>Draft genome of Fonsecaea erecta CBS 125763.</title>
        <authorList>
            <person name="Weiss V.A."/>
            <person name="Vicente V.A."/>
            <person name="Raittz R.T."/>
            <person name="Moreno L.F."/>
            <person name="De Souza E.M."/>
            <person name="Pedrosa F.O."/>
            <person name="Steffens M.B."/>
            <person name="Faoro H."/>
            <person name="Tadra-Sfeir M.Z."/>
            <person name="Najafzadeh M.J."/>
            <person name="Felipe M.S."/>
            <person name="Teixeira M."/>
            <person name="Sun J."/>
            <person name="Xi L."/>
            <person name="Gomes R."/>
            <person name="De Azevedo C.M."/>
            <person name="Salgado C.G."/>
            <person name="Da Silva M.B."/>
            <person name="Nascimento M.F."/>
            <person name="Queiroz-Telles F."/>
            <person name="Attili D.S."/>
            <person name="Gorbushina A."/>
        </authorList>
    </citation>
    <scope>NUCLEOTIDE SEQUENCE [LARGE SCALE GENOMIC DNA]</scope>
    <source>
        <strain evidence="6 7">CBS 125763</strain>
    </source>
</reference>
<protein>
    <submittedName>
        <fullName evidence="6">Uncharacterized protein</fullName>
    </submittedName>
</protein>
<organism evidence="6 7">
    <name type="scientific">Fonsecaea erecta</name>
    <dbReference type="NCBI Taxonomy" id="1367422"/>
    <lineage>
        <taxon>Eukaryota</taxon>
        <taxon>Fungi</taxon>
        <taxon>Dikarya</taxon>
        <taxon>Ascomycota</taxon>
        <taxon>Pezizomycotina</taxon>
        <taxon>Eurotiomycetes</taxon>
        <taxon>Chaetothyriomycetidae</taxon>
        <taxon>Chaetothyriales</taxon>
        <taxon>Herpotrichiellaceae</taxon>
        <taxon>Fonsecaea</taxon>
    </lineage>
</organism>
<evidence type="ECO:0000256" key="3">
    <source>
        <dbReference type="ARBA" id="ARBA00022989"/>
    </source>
</evidence>